<feature type="region of interest" description="Disordered" evidence="3">
    <location>
        <begin position="1036"/>
        <end position="1074"/>
    </location>
</feature>
<proteinExistence type="predicted"/>
<evidence type="ECO:0000313" key="6">
    <source>
        <dbReference type="Proteomes" id="UP000708208"/>
    </source>
</evidence>
<feature type="region of interest" description="Disordered" evidence="3">
    <location>
        <begin position="1"/>
        <end position="42"/>
    </location>
</feature>
<dbReference type="GO" id="GO:0005634">
    <property type="term" value="C:nucleus"/>
    <property type="evidence" value="ECO:0007669"/>
    <property type="project" value="TreeGrafter"/>
</dbReference>
<dbReference type="GO" id="GO:0003677">
    <property type="term" value="F:DNA binding"/>
    <property type="evidence" value="ECO:0007669"/>
    <property type="project" value="UniProtKB-KW"/>
</dbReference>
<dbReference type="PROSITE" id="PS51293">
    <property type="entry name" value="SANT"/>
    <property type="match status" value="1"/>
</dbReference>
<dbReference type="OrthoDB" id="515799at2759"/>
<protein>
    <recommendedName>
        <fullName evidence="4">SANT domain-containing protein</fullName>
    </recommendedName>
</protein>
<accession>A0A8J2JJN1</accession>
<feature type="region of interest" description="Disordered" evidence="3">
    <location>
        <begin position="773"/>
        <end position="834"/>
    </location>
</feature>
<dbReference type="InterPro" id="IPR017884">
    <property type="entry name" value="SANT_dom"/>
</dbReference>
<evidence type="ECO:0000259" key="4">
    <source>
        <dbReference type="PROSITE" id="PS51293"/>
    </source>
</evidence>
<sequence>MGKRKRSGSWSKGDESGAKKSDDCDSQEELEGDSLIPKTNTNVRCSARVQEKQEKLRREASPSKQTIEIVCSSTCTSGTNVNIVCKGKSISSDETCVPIPDCLPCGILHDGLDGKRKKRTWELWSQYDKQLFFEALNEFGKDFDAIQTHLASKLKSKTKTVEPTQIKKKEQVRHFYYRTWNKIQKYLHFPKDMKKAFQELYGLVNYGELRKKQRALNGKTAAKLLELVEKGSTTIKVKGKTLRIKTPVCQALKKINNLTDVEPTKVPSKVVLELLPKDGGAWSVVQSLSHNPRLRSLVMLQRTLASIIMYLEERWKSSSDRIKEQMMETFGKRTRRLRLIPSFRKDSNVPIFKAYETTSSAKISLNAFSRNVLNKDTRDGCVKLIENRKRKKSGSMGGVEVATDSVAEADWSDAEMTQETKEGPGDTSYTCLATRMFRNAFGDDTLEVKGMPNDEVQRMLKSVYDLPQPEEDEFENGDADNYLDSDEYQAPSRLIPDGSGCSCNPSEEKSIEPEEVFSTSIDDDILKRGWTAEEAGSLTVGEVYMLVGQDEKLSFEYEWDEGDEDTEINARTRIMLERLITVARNLKKKKQSRHKILNCSSGTSSSACPSCGHSLSGNTQCPVTGTPTNVISSDPVVTPLTLNTAVPNIIGSARSPSSTQVNFITKNNSGTPACSGYQSTLLSSTTAATTFDPVENSNLGSSSASNGIGTNILPATVTQSIPSSQVTKESESKVKKITPTLVSSSVTGAILTSIPLKTDVDVSVSCVSSSKETKDETFRVPATSGVNGNASMSYPRIRPMPTSSSVESGADDGSTTSKNTKLAPKPFLDLPKGNRRLGRPCCKKNIVPRYLPLLPKAVDTPPQSALWDIVSNKPAVHTVYVSNAAQIMLPVANIGLKPSSVKSSSANGCEKVDEVSVAVLGSESTNGPIVPNSSLATSLAPTPASHSTIETTGASIPDSGDDQLACSSFKDLLKVSGIEQEKADSNLSLSSFMDISLPESTRNVANECLKSEKFLDVTLSSSCSLSLSNFLGSNDSNNGLQNLERSEDPPVIESLKTPKKNEMFRNQSPPSNLLTTEHQWLGTDANDLSLGSLLSNLDPAQPAAAESDMTFQSMIEDSNNHLDFTSKFSELVAELESNNTKK</sequence>
<dbReference type="AlphaFoldDB" id="A0A8J2JJN1"/>
<dbReference type="Proteomes" id="UP000708208">
    <property type="component" value="Unassembled WGS sequence"/>
</dbReference>
<dbReference type="GO" id="GO:0003682">
    <property type="term" value="F:chromatin binding"/>
    <property type="evidence" value="ECO:0007669"/>
    <property type="project" value="InterPro"/>
</dbReference>
<dbReference type="EMBL" id="CAJVCH010076950">
    <property type="protein sequence ID" value="CAG7721136.1"/>
    <property type="molecule type" value="Genomic_DNA"/>
</dbReference>
<reference evidence="5" key="1">
    <citation type="submission" date="2021-06" db="EMBL/GenBank/DDBJ databases">
        <authorList>
            <person name="Hodson N. C."/>
            <person name="Mongue J. A."/>
            <person name="Jaron S. K."/>
        </authorList>
    </citation>
    <scope>NUCLEOTIDE SEQUENCE</scope>
</reference>
<evidence type="ECO:0000313" key="5">
    <source>
        <dbReference type="EMBL" id="CAG7721136.1"/>
    </source>
</evidence>
<keyword evidence="6" id="KW-1185">Reference proteome</keyword>
<evidence type="ECO:0000256" key="1">
    <source>
        <dbReference type="ARBA" id="ARBA00023125"/>
    </source>
</evidence>
<dbReference type="GO" id="GO:0007389">
    <property type="term" value="P:pattern specification process"/>
    <property type="evidence" value="ECO:0007669"/>
    <property type="project" value="TreeGrafter"/>
</dbReference>
<evidence type="ECO:0000256" key="3">
    <source>
        <dbReference type="SAM" id="MobiDB-lite"/>
    </source>
</evidence>
<feature type="compositionally biased region" description="Polar residues" evidence="3">
    <location>
        <begin position="801"/>
        <end position="820"/>
    </location>
</feature>
<dbReference type="InterPro" id="IPR055315">
    <property type="entry name" value="Cramped-like"/>
</dbReference>
<evidence type="ECO:0000256" key="2">
    <source>
        <dbReference type="ARBA" id="ARBA00023242"/>
    </source>
</evidence>
<keyword evidence="2" id="KW-0539">Nucleus</keyword>
<dbReference type="PANTHER" id="PTHR21677">
    <property type="entry name" value="CRAMPED PROTEIN"/>
    <property type="match status" value="1"/>
</dbReference>
<feature type="domain" description="SANT" evidence="4">
    <location>
        <begin position="124"/>
        <end position="184"/>
    </location>
</feature>
<feature type="compositionally biased region" description="Basic and acidic residues" evidence="3">
    <location>
        <begin position="12"/>
        <end position="23"/>
    </location>
</feature>
<organism evidence="5 6">
    <name type="scientific">Allacma fusca</name>
    <dbReference type="NCBI Taxonomy" id="39272"/>
    <lineage>
        <taxon>Eukaryota</taxon>
        <taxon>Metazoa</taxon>
        <taxon>Ecdysozoa</taxon>
        <taxon>Arthropoda</taxon>
        <taxon>Hexapoda</taxon>
        <taxon>Collembola</taxon>
        <taxon>Symphypleona</taxon>
        <taxon>Sminthuridae</taxon>
        <taxon>Allacma</taxon>
    </lineage>
</organism>
<keyword evidence="1" id="KW-0238">DNA-binding</keyword>
<dbReference type="PANTHER" id="PTHR21677:SF1">
    <property type="entry name" value="PROTEIN CRAMPED-LIKE"/>
    <property type="match status" value="1"/>
</dbReference>
<comment type="caution">
    <text evidence="5">The sequence shown here is derived from an EMBL/GenBank/DDBJ whole genome shotgun (WGS) entry which is preliminary data.</text>
</comment>
<feature type="compositionally biased region" description="Polar residues" evidence="3">
    <location>
        <begin position="1064"/>
        <end position="1074"/>
    </location>
</feature>
<gene>
    <name evidence="5" type="ORF">AFUS01_LOCUS10375</name>
</gene>
<name>A0A8J2JJN1_9HEXA</name>